<sequence length="332" mass="36497">MNTLTTSGTSLCDSKGQLNPAAIGFSSHPAVNYAIPGRYGRRKRWNHWCIINPQWMLAITHADFDYVGLASAHFVDLVSGEHYSFSQKRLFARDSSLPDQPFDDHTFNHPLLQLRVSATAHNSTITLSASNHGGQAIQAMLHIQRPAHLESANLVAPLGRNSFHASSRHLGLPCTGSIQLNGRLHESAGTQSYASLDFGRGVWPFQSQWTRAAFAAPGGIAGNFGTGWTDHSGLSENTLWFGGQAQHLTSPIRIEVESSELMATRQLTSADGKVQLSFTPSQKHVTRRNFGLLYINNRQLFGRFSGTLRGDQNECVPVQHALGWLGEAEARW</sequence>
<organism evidence="1 2">
    <name type="scientific">Ectopseudomonas mendocina</name>
    <name type="common">Pseudomonas mendocina</name>
    <dbReference type="NCBI Taxonomy" id="300"/>
    <lineage>
        <taxon>Bacteria</taxon>
        <taxon>Pseudomonadati</taxon>
        <taxon>Pseudomonadota</taxon>
        <taxon>Gammaproteobacteria</taxon>
        <taxon>Pseudomonadales</taxon>
        <taxon>Pseudomonadaceae</taxon>
        <taxon>Ectopseudomonas</taxon>
    </lineage>
</organism>
<reference evidence="1 2" key="1">
    <citation type="submission" date="2024-03" db="EMBL/GenBank/DDBJ databases">
        <title>Complete genome of BD2.</title>
        <authorList>
            <person name="Cao G."/>
        </authorList>
    </citation>
    <scope>NUCLEOTIDE SEQUENCE [LARGE SCALE GENOMIC DNA]</scope>
    <source>
        <strain evidence="1 2">BD2</strain>
    </source>
</reference>
<evidence type="ECO:0000313" key="2">
    <source>
        <dbReference type="Proteomes" id="UP001476583"/>
    </source>
</evidence>
<evidence type="ECO:0000313" key="1">
    <source>
        <dbReference type="EMBL" id="WXL27548.1"/>
    </source>
</evidence>
<dbReference type="PANTHER" id="PTHR35868">
    <property type="entry name" value="DUF2804 DOMAIN-CONTAINING PROTEIN-RELATED"/>
    <property type="match status" value="1"/>
</dbReference>
<proteinExistence type="predicted"/>
<dbReference type="InterPro" id="IPR021243">
    <property type="entry name" value="DUF2804"/>
</dbReference>
<dbReference type="EMBL" id="CP148074">
    <property type="protein sequence ID" value="WXL27548.1"/>
    <property type="molecule type" value="Genomic_DNA"/>
</dbReference>
<accession>A0ABZ2RL93</accession>
<protein>
    <submittedName>
        <fullName evidence="1">DUF2804 domain-containing protein</fullName>
    </submittedName>
</protein>
<dbReference type="PANTHER" id="PTHR35868:SF3">
    <property type="entry name" value="DUF2804 DOMAIN-CONTAINING PROTEIN"/>
    <property type="match status" value="1"/>
</dbReference>
<keyword evidence="2" id="KW-1185">Reference proteome</keyword>
<gene>
    <name evidence="1" type="ORF">WG219_08860</name>
</gene>
<dbReference type="Pfam" id="PF10974">
    <property type="entry name" value="DUF2804"/>
    <property type="match status" value="1"/>
</dbReference>
<dbReference type="Proteomes" id="UP001476583">
    <property type="component" value="Chromosome"/>
</dbReference>
<name>A0ABZ2RL93_ECTME</name>